<dbReference type="EMBL" id="PGOL01000807">
    <property type="protein sequence ID" value="PKI64511.1"/>
    <property type="molecule type" value="Genomic_DNA"/>
</dbReference>
<name>A0A2I0K7I5_PUNGR</name>
<accession>A0A2I0K7I5</accession>
<comment type="caution">
    <text evidence="1">The sequence shown here is derived from an EMBL/GenBank/DDBJ whole genome shotgun (WGS) entry which is preliminary data.</text>
</comment>
<proteinExistence type="predicted"/>
<gene>
    <name evidence="1" type="ORF">CRG98_015074</name>
</gene>
<sequence length="174" mass="19270">MYERKSRGSGRGSRKTRIEGYGWVTRMSAAVAVRGKMGRHASFGHGTEPDYVFGWNGMLGTSNRKSKPGNGLRGWKICRLGNLVIFGLSQVGWPPEYRVVFRRFWPVSALARAERSGLCSSSTAHDLVPAYFASDCWAMNSVPGFDRESLCGKPVGQNGVLTPRDLELRSTHPF</sequence>
<evidence type="ECO:0000313" key="1">
    <source>
        <dbReference type="EMBL" id="PKI64511.1"/>
    </source>
</evidence>
<reference evidence="1 2" key="1">
    <citation type="submission" date="2017-11" db="EMBL/GenBank/DDBJ databases">
        <title>De-novo sequencing of pomegranate (Punica granatum L.) genome.</title>
        <authorList>
            <person name="Akparov Z."/>
            <person name="Amiraslanov A."/>
            <person name="Hajiyeva S."/>
            <person name="Abbasov M."/>
            <person name="Kaur K."/>
            <person name="Hamwieh A."/>
            <person name="Solovyev V."/>
            <person name="Salamov A."/>
            <person name="Braich B."/>
            <person name="Kosarev P."/>
            <person name="Mahmoud A."/>
            <person name="Hajiyev E."/>
            <person name="Babayeva S."/>
            <person name="Izzatullayeva V."/>
            <person name="Mammadov A."/>
            <person name="Mammadov A."/>
            <person name="Sharifova S."/>
            <person name="Ojaghi J."/>
            <person name="Eynullazada K."/>
            <person name="Bayramov B."/>
            <person name="Abdulazimova A."/>
            <person name="Shahmuradov I."/>
        </authorList>
    </citation>
    <scope>NUCLEOTIDE SEQUENCE [LARGE SCALE GENOMIC DNA]</scope>
    <source>
        <strain evidence="2">cv. AG2017</strain>
        <tissue evidence="1">Leaf</tissue>
    </source>
</reference>
<evidence type="ECO:0000313" key="2">
    <source>
        <dbReference type="Proteomes" id="UP000233551"/>
    </source>
</evidence>
<protein>
    <submittedName>
        <fullName evidence="1">Uncharacterized protein</fullName>
    </submittedName>
</protein>
<organism evidence="1 2">
    <name type="scientific">Punica granatum</name>
    <name type="common">Pomegranate</name>
    <dbReference type="NCBI Taxonomy" id="22663"/>
    <lineage>
        <taxon>Eukaryota</taxon>
        <taxon>Viridiplantae</taxon>
        <taxon>Streptophyta</taxon>
        <taxon>Embryophyta</taxon>
        <taxon>Tracheophyta</taxon>
        <taxon>Spermatophyta</taxon>
        <taxon>Magnoliopsida</taxon>
        <taxon>eudicotyledons</taxon>
        <taxon>Gunneridae</taxon>
        <taxon>Pentapetalae</taxon>
        <taxon>rosids</taxon>
        <taxon>malvids</taxon>
        <taxon>Myrtales</taxon>
        <taxon>Lythraceae</taxon>
        <taxon>Punica</taxon>
    </lineage>
</organism>
<dbReference type="Proteomes" id="UP000233551">
    <property type="component" value="Unassembled WGS sequence"/>
</dbReference>
<dbReference type="AlphaFoldDB" id="A0A2I0K7I5"/>
<keyword evidence="2" id="KW-1185">Reference proteome</keyword>